<evidence type="ECO:0000313" key="2">
    <source>
        <dbReference type="Proteomes" id="UP001597214"/>
    </source>
</evidence>
<organism evidence="1 2">
    <name type="scientific">Bacillus salitolerans</name>
    <dbReference type="NCBI Taxonomy" id="1437434"/>
    <lineage>
        <taxon>Bacteria</taxon>
        <taxon>Bacillati</taxon>
        <taxon>Bacillota</taxon>
        <taxon>Bacilli</taxon>
        <taxon>Bacillales</taxon>
        <taxon>Bacillaceae</taxon>
        <taxon>Bacillus</taxon>
    </lineage>
</organism>
<evidence type="ECO:0008006" key="3">
    <source>
        <dbReference type="Google" id="ProtNLM"/>
    </source>
</evidence>
<comment type="caution">
    <text evidence="1">The sequence shown here is derived from an EMBL/GenBank/DDBJ whole genome shotgun (WGS) entry which is preliminary data.</text>
</comment>
<proteinExistence type="predicted"/>
<accession>A0ABW4LX80</accession>
<keyword evidence="2" id="KW-1185">Reference proteome</keyword>
<name>A0ABW4LX80_9BACI</name>
<protein>
    <recommendedName>
        <fullName evidence="3">GNAT family N-acetyltransferase</fullName>
    </recommendedName>
</protein>
<dbReference type="RefSeq" id="WP_377930256.1">
    <property type="nucleotide sequence ID" value="NZ_JBHUEM010000052.1"/>
</dbReference>
<dbReference type="EMBL" id="JBHUEM010000052">
    <property type="protein sequence ID" value="MFD1739032.1"/>
    <property type="molecule type" value="Genomic_DNA"/>
</dbReference>
<gene>
    <name evidence="1" type="ORF">ACFSCX_21215</name>
</gene>
<evidence type="ECO:0000313" key="1">
    <source>
        <dbReference type="EMBL" id="MFD1739032.1"/>
    </source>
</evidence>
<sequence>MVPERVSLITIGAWDLPMLRSYYKRLGWSETDWSSDHYAFFER</sequence>
<dbReference type="Proteomes" id="UP001597214">
    <property type="component" value="Unassembled WGS sequence"/>
</dbReference>
<reference evidence="2" key="1">
    <citation type="journal article" date="2019" name="Int. J. Syst. Evol. Microbiol.">
        <title>The Global Catalogue of Microorganisms (GCM) 10K type strain sequencing project: providing services to taxonomists for standard genome sequencing and annotation.</title>
        <authorList>
            <consortium name="The Broad Institute Genomics Platform"/>
            <consortium name="The Broad Institute Genome Sequencing Center for Infectious Disease"/>
            <person name="Wu L."/>
            <person name="Ma J."/>
        </authorList>
    </citation>
    <scope>NUCLEOTIDE SEQUENCE [LARGE SCALE GENOMIC DNA]</scope>
    <source>
        <strain evidence="2">CCUG 49339</strain>
    </source>
</reference>